<sequence>MLARSLGRLSAAHRRAVAIKMSEAKVSGDVPVPSFVFHLLQRNPSIRELRLDERMQLLLGEWRKLSLESKKEFEASPLKGLL</sequence>
<dbReference type="Proteomes" id="UP000051952">
    <property type="component" value="Unassembled WGS sequence"/>
</dbReference>
<dbReference type="AlphaFoldDB" id="A0A0S4IXJ5"/>
<evidence type="ECO:0000313" key="2">
    <source>
        <dbReference type="Proteomes" id="UP000051952"/>
    </source>
</evidence>
<gene>
    <name evidence="1" type="ORF">BSAL_72540</name>
</gene>
<dbReference type="EMBL" id="CYKH01000586">
    <property type="protein sequence ID" value="CUG06400.1"/>
    <property type="molecule type" value="Genomic_DNA"/>
</dbReference>
<name>A0A0S4IXJ5_BODSA</name>
<protein>
    <submittedName>
        <fullName evidence="1">Uncharacterized protein</fullName>
    </submittedName>
</protein>
<organism evidence="1 2">
    <name type="scientific">Bodo saltans</name>
    <name type="common">Flagellated protozoan</name>
    <dbReference type="NCBI Taxonomy" id="75058"/>
    <lineage>
        <taxon>Eukaryota</taxon>
        <taxon>Discoba</taxon>
        <taxon>Euglenozoa</taxon>
        <taxon>Kinetoplastea</taxon>
        <taxon>Metakinetoplastina</taxon>
        <taxon>Eubodonida</taxon>
        <taxon>Bodonidae</taxon>
        <taxon>Bodo</taxon>
    </lineage>
</organism>
<evidence type="ECO:0000313" key="1">
    <source>
        <dbReference type="EMBL" id="CUG06400.1"/>
    </source>
</evidence>
<proteinExistence type="predicted"/>
<keyword evidence="2" id="KW-1185">Reference proteome</keyword>
<dbReference type="VEuPathDB" id="TriTrypDB:BSAL_72540"/>
<reference evidence="2" key="1">
    <citation type="submission" date="2015-09" db="EMBL/GenBank/DDBJ databases">
        <authorList>
            <consortium name="Pathogen Informatics"/>
        </authorList>
    </citation>
    <scope>NUCLEOTIDE SEQUENCE [LARGE SCALE GENOMIC DNA]</scope>
    <source>
        <strain evidence="2">Lake Konstanz</strain>
    </source>
</reference>
<accession>A0A0S4IXJ5</accession>
<dbReference type="OrthoDB" id="277635at2759"/>